<keyword evidence="3" id="KW-0560">Oxidoreductase</keyword>
<dbReference type="PIRSF" id="PIRSF000105">
    <property type="entry name" value="HCDH"/>
    <property type="match status" value="1"/>
</dbReference>
<keyword evidence="4" id="KW-0520">NAD</keyword>
<name>A0ABM6PVQ0_9FLAO</name>
<comment type="pathway">
    <text evidence="1">Lipid metabolism; fatty acid beta-oxidation.</text>
</comment>
<reference evidence="9 10" key="1">
    <citation type="submission" date="2017-02" db="EMBL/GenBank/DDBJ databases">
        <title>Trade-off between light-utilization and light-protection in marine flavobacteria.</title>
        <authorList>
            <person name="Kumagai Y."/>
            <person name="Yoshizawa S."/>
            <person name="Kogure K."/>
            <person name="Iwasaki W."/>
        </authorList>
    </citation>
    <scope>NUCLEOTIDE SEQUENCE [LARGE SCALE GENOMIC DNA]</scope>
    <source>
        <strain evidence="9 10">KCTC 23670</strain>
    </source>
</reference>
<dbReference type="Gene3D" id="1.10.1040.10">
    <property type="entry name" value="N-(1-d-carboxylethyl)-l-norvaline Dehydrogenase, domain 2"/>
    <property type="match status" value="1"/>
</dbReference>
<keyword evidence="2" id="KW-0276">Fatty acid metabolism</keyword>
<dbReference type="PANTHER" id="PTHR43561">
    <property type="match status" value="1"/>
</dbReference>
<dbReference type="InterPro" id="IPR013328">
    <property type="entry name" value="6PGD_dom2"/>
</dbReference>
<protein>
    <submittedName>
        <fullName evidence="9">3-hydroxybutyryl-CoA dehydrogenase</fullName>
    </submittedName>
</protein>
<dbReference type="InterPro" id="IPR006176">
    <property type="entry name" value="3-OHacyl-CoA_DH_NAD-bd"/>
</dbReference>
<gene>
    <name evidence="9" type="ORF">BTO15_01170</name>
</gene>
<dbReference type="SUPFAM" id="SSF51735">
    <property type="entry name" value="NAD(P)-binding Rossmann-fold domains"/>
    <property type="match status" value="1"/>
</dbReference>
<comment type="catalytic activity">
    <reaction evidence="6">
        <text>a (3S)-3-hydroxyacyl-CoA + NAD(+) = a 3-oxoacyl-CoA + NADH + H(+)</text>
        <dbReference type="Rhea" id="RHEA:22432"/>
        <dbReference type="ChEBI" id="CHEBI:15378"/>
        <dbReference type="ChEBI" id="CHEBI:57318"/>
        <dbReference type="ChEBI" id="CHEBI:57540"/>
        <dbReference type="ChEBI" id="CHEBI:57945"/>
        <dbReference type="ChEBI" id="CHEBI:90726"/>
        <dbReference type="EC" id="1.1.1.35"/>
    </reaction>
</comment>
<dbReference type="Pfam" id="PF02737">
    <property type="entry name" value="3HCDH_N"/>
    <property type="match status" value="1"/>
</dbReference>
<evidence type="ECO:0000259" key="7">
    <source>
        <dbReference type="Pfam" id="PF00725"/>
    </source>
</evidence>
<dbReference type="InterPro" id="IPR022694">
    <property type="entry name" value="3-OHacyl-CoA_DH"/>
</dbReference>
<dbReference type="NCBIfam" id="NF006143">
    <property type="entry name" value="PRK08293.1"/>
    <property type="match status" value="1"/>
</dbReference>
<feature type="domain" description="3-hydroxyacyl-CoA dehydrogenase C-terminal" evidence="7">
    <location>
        <begin position="188"/>
        <end position="286"/>
    </location>
</feature>
<keyword evidence="10" id="KW-1185">Reference proteome</keyword>
<evidence type="ECO:0000256" key="5">
    <source>
        <dbReference type="ARBA" id="ARBA00023098"/>
    </source>
</evidence>
<dbReference type="SUPFAM" id="SSF48179">
    <property type="entry name" value="6-phosphogluconate dehydrogenase C-terminal domain-like"/>
    <property type="match status" value="1"/>
</dbReference>
<dbReference type="Proteomes" id="UP000232721">
    <property type="component" value="Chromosome"/>
</dbReference>
<dbReference type="EMBL" id="CP019336">
    <property type="protein sequence ID" value="AUC20806.1"/>
    <property type="molecule type" value="Genomic_DNA"/>
</dbReference>
<evidence type="ECO:0000256" key="3">
    <source>
        <dbReference type="ARBA" id="ARBA00023002"/>
    </source>
</evidence>
<evidence type="ECO:0000313" key="10">
    <source>
        <dbReference type="Proteomes" id="UP000232721"/>
    </source>
</evidence>
<proteinExistence type="predicted"/>
<dbReference type="InterPro" id="IPR036291">
    <property type="entry name" value="NAD(P)-bd_dom_sf"/>
</dbReference>
<dbReference type="InterPro" id="IPR008927">
    <property type="entry name" value="6-PGluconate_DH-like_C_sf"/>
</dbReference>
<dbReference type="PANTHER" id="PTHR43561:SF3">
    <property type="entry name" value="HYDROXYACYL-COENZYME A DEHYDROGENASE, MITOCHONDRIAL"/>
    <property type="match status" value="1"/>
</dbReference>
<dbReference type="InterPro" id="IPR052242">
    <property type="entry name" value="Mito_3-hydroxyacyl-CoA_DH"/>
</dbReference>
<evidence type="ECO:0000313" key="9">
    <source>
        <dbReference type="EMBL" id="AUC20806.1"/>
    </source>
</evidence>
<evidence type="ECO:0000256" key="4">
    <source>
        <dbReference type="ARBA" id="ARBA00023027"/>
    </source>
</evidence>
<dbReference type="Gene3D" id="3.40.50.720">
    <property type="entry name" value="NAD(P)-binding Rossmann-like Domain"/>
    <property type="match status" value="1"/>
</dbReference>
<evidence type="ECO:0000259" key="8">
    <source>
        <dbReference type="Pfam" id="PF02737"/>
    </source>
</evidence>
<evidence type="ECO:0000256" key="2">
    <source>
        <dbReference type="ARBA" id="ARBA00022832"/>
    </source>
</evidence>
<keyword evidence="5" id="KW-0443">Lipid metabolism</keyword>
<evidence type="ECO:0000256" key="1">
    <source>
        <dbReference type="ARBA" id="ARBA00005005"/>
    </source>
</evidence>
<feature type="domain" description="3-hydroxyacyl-CoA dehydrogenase NAD binding" evidence="8">
    <location>
        <begin position="5"/>
        <end position="182"/>
    </location>
</feature>
<organism evidence="9 10">
    <name type="scientific">Polaribacter sejongensis</name>
    <dbReference type="NCBI Taxonomy" id="985043"/>
    <lineage>
        <taxon>Bacteria</taxon>
        <taxon>Pseudomonadati</taxon>
        <taxon>Bacteroidota</taxon>
        <taxon>Flavobacteriia</taxon>
        <taxon>Flavobacteriales</taxon>
        <taxon>Flavobacteriaceae</taxon>
    </lineage>
</organism>
<sequence>MKYKNITVAGSGVLGYQIAFQIAFYGFNVSIYDINDEILEKAKSKFKIIAKAFKTDLNATKEQLDVTFKNLTYTSNLAESVKDADLMIEAIPENIAIKISFYKNLAKVAPQKTIFATNSSTLLPSQLADSTGRPKQFLALHFANNIWKHNTAEIMGHPTTDPKVFKDLIMFAKAIGMLPLPLYKEQPGYILNSLLVPFLGASLDLLVNEVSDPHTIDKTWMKATGAPIGPFAILDTVGINTVYNINVSSAEETQEPLALKTVKYLKENFIDKNKLGVSTGEGFYKYPNPSFLDSDFLKIKPE</sequence>
<dbReference type="InterPro" id="IPR006108">
    <property type="entry name" value="3HC_DH_C"/>
</dbReference>
<dbReference type="Pfam" id="PF00725">
    <property type="entry name" value="3HCDH"/>
    <property type="match status" value="1"/>
</dbReference>
<evidence type="ECO:0000256" key="6">
    <source>
        <dbReference type="ARBA" id="ARBA00049556"/>
    </source>
</evidence>
<accession>A0ABM6PVQ0</accession>